<reference evidence="2" key="1">
    <citation type="submission" date="2020-05" db="EMBL/GenBank/DDBJ databases">
        <title>Sulfur intermediates as new biogeochemical hubs in an aquatic model microbial ecosystem.</title>
        <authorList>
            <person name="Vigneron A."/>
        </authorList>
    </citation>
    <scope>NUCLEOTIDE SEQUENCE</scope>
    <source>
        <strain evidence="2">Bin.250</strain>
    </source>
</reference>
<dbReference type="SUPFAM" id="SSF56281">
    <property type="entry name" value="Metallo-hydrolase/oxidoreductase"/>
    <property type="match status" value="1"/>
</dbReference>
<dbReference type="InterPro" id="IPR036866">
    <property type="entry name" value="RibonucZ/Hydroxyglut_hydro"/>
</dbReference>
<dbReference type="PANTHER" id="PTHR42951">
    <property type="entry name" value="METALLO-BETA-LACTAMASE DOMAIN-CONTAINING"/>
    <property type="match status" value="1"/>
</dbReference>
<feature type="non-terminal residue" evidence="2">
    <location>
        <position position="172"/>
    </location>
</feature>
<gene>
    <name evidence="2" type="ORF">HQ497_12205</name>
</gene>
<proteinExistence type="predicted"/>
<feature type="domain" description="Metallo-beta-lactamase" evidence="1">
    <location>
        <begin position="40"/>
        <end position="117"/>
    </location>
</feature>
<protein>
    <submittedName>
        <fullName evidence="2">MBL fold metallo-hydrolase</fullName>
    </submittedName>
</protein>
<sequence>MSDQSASLEYPYQTAPAPGTSLEVAPGVRWLRMPLPMSLDHINLYLIEDTDGWYIIDTGIRGQETQNLWLDIISNELSGKPVKRIICTHMHPDHTGQAGFLFNHCEVPLMMSHGEYYQARSMGNMMRDVGNWQMSAYYRLAGIEPAFLEQMRDMRSSFTPAADDQPFPGSYM</sequence>
<organism evidence="2 3">
    <name type="scientific">SAR86 cluster bacterium</name>
    <dbReference type="NCBI Taxonomy" id="2030880"/>
    <lineage>
        <taxon>Bacteria</taxon>
        <taxon>Pseudomonadati</taxon>
        <taxon>Pseudomonadota</taxon>
        <taxon>Gammaproteobacteria</taxon>
        <taxon>SAR86 cluster</taxon>
    </lineage>
</organism>
<dbReference type="Pfam" id="PF00753">
    <property type="entry name" value="Lactamase_B"/>
    <property type="match status" value="1"/>
</dbReference>
<accession>A0A972W193</accession>
<dbReference type="Proteomes" id="UP000754644">
    <property type="component" value="Unassembled WGS sequence"/>
</dbReference>
<dbReference type="AlphaFoldDB" id="A0A972W193"/>
<evidence type="ECO:0000313" key="2">
    <source>
        <dbReference type="EMBL" id="NQV66115.1"/>
    </source>
</evidence>
<dbReference type="InterPro" id="IPR001279">
    <property type="entry name" value="Metallo-B-lactamas"/>
</dbReference>
<dbReference type="Gene3D" id="3.60.15.10">
    <property type="entry name" value="Ribonuclease Z/Hydroxyacylglutathione hydrolase-like"/>
    <property type="match status" value="1"/>
</dbReference>
<evidence type="ECO:0000313" key="3">
    <source>
        <dbReference type="Proteomes" id="UP000754644"/>
    </source>
</evidence>
<dbReference type="InterPro" id="IPR050855">
    <property type="entry name" value="NDM-1-like"/>
</dbReference>
<name>A0A972W193_9GAMM</name>
<comment type="caution">
    <text evidence="2">The sequence shown here is derived from an EMBL/GenBank/DDBJ whole genome shotgun (WGS) entry which is preliminary data.</text>
</comment>
<evidence type="ECO:0000259" key="1">
    <source>
        <dbReference type="Pfam" id="PF00753"/>
    </source>
</evidence>
<dbReference type="EMBL" id="JABMOJ010000460">
    <property type="protein sequence ID" value="NQV66115.1"/>
    <property type="molecule type" value="Genomic_DNA"/>
</dbReference>